<dbReference type="Proteomes" id="UP001221519">
    <property type="component" value="Chromosome"/>
</dbReference>
<evidence type="ECO:0000313" key="2">
    <source>
        <dbReference type="EMBL" id="WDI04282.1"/>
    </source>
</evidence>
<accession>A0AAX3N7B6</accession>
<proteinExistence type="predicted"/>
<dbReference type="EMBL" id="CP118108">
    <property type="protein sequence ID" value="WDI04282.1"/>
    <property type="molecule type" value="Genomic_DNA"/>
</dbReference>
<dbReference type="EMBL" id="CP118101">
    <property type="protein sequence ID" value="WDH84599.1"/>
    <property type="molecule type" value="Genomic_DNA"/>
</dbReference>
<protein>
    <submittedName>
        <fullName evidence="1">Uncharacterized protein</fullName>
    </submittedName>
</protein>
<evidence type="ECO:0000313" key="4">
    <source>
        <dbReference type="Proteomes" id="UP001221519"/>
    </source>
</evidence>
<evidence type="ECO:0000313" key="3">
    <source>
        <dbReference type="Proteomes" id="UP001220962"/>
    </source>
</evidence>
<gene>
    <name evidence="1" type="ORF">PUW23_10465</name>
    <name evidence="2" type="ORF">PUW25_10150</name>
</gene>
<sequence>MLTVHHSKQKVVTLEQKELFFLAGIIGSDRLLGIEDPFIGYLTEDIVMEWENTKEELLTKGYLTRDQDSSELIMTPTVFSRVAIAGLSSRACRFEIKKKRGANYKGYLHCTNERVVELIPTQEEPYTYQLSDLGDVEQACKSVMSKIKWGTEHTKNDIPALMFSKKRFFEIVNDSLLDEETLTGRLSEACYDAQGAAALARAIIHQETEGELQLLVWTGEKWDSQSAAFISSSSMNWLFRMSTVGKGDWLIATPMGQGDFKDMLLEWLIQPADHEER</sequence>
<dbReference type="Proteomes" id="UP001220962">
    <property type="component" value="Chromosome"/>
</dbReference>
<organism evidence="1 3">
    <name type="scientific">Paenibacillus urinalis</name>
    <dbReference type="NCBI Taxonomy" id="521520"/>
    <lineage>
        <taxon>Bacteria</taxon>
        <taxon>Bacillati</taxon>
        <taxon>Bacillota</taxon>
        <taxon>Bacilli</taxon>
        <taxon>Bacillales</taxon>
        <taxon>Paenibacillaceae</taxon>
        <taxon>Paenibacillus</taxon>
    </lineage>
</organism>
<evidence type="ECO:0000313" key="1">
    <source>
        <dbReference type="EMBL" id="WDH84599.1"/>
    </source>
</evidence>
<name>A0AAX3N7B6_9BACL</name>
<keyword evidence="4" id="KW-1185">Reference proteome</keyword>
<dbReference type="AlphaFoldDB" id="A0AAX3N7B6"/>
<reference evidence="1 4" key="1">
    <citation type="submission" date="2023-02" db="EMBL/GenBank/DDBJ databases">
        <title>Pathogen: clinical or host-associated sample.</title>
        <authorList>
            <person name="Hergert J."/>
            <person name="Casey R."/>
            <person name="Wagner J."/>
            <person name="Young E.L."/>
            <person name="Oakeson K.F."/>
        </authorList>
    </citation>
    <scope>NUCLEOTIDE SEQUENCE</scope>
    <source>
        <strain evidence="2 4">2022CK-00829</strain>
        <strain evidence="1">2022CK-00830</strain>
    </source>
</reference>
<dbReference type="RefSeq" id="WP_047909613.1">
    <property type="nucleotide sequence ID" value="NZ_CP118101.1"/>
</dbReference>